<dbReference type="InterPro" id="IPR038488">
    <property type="entry name" value="Integrase_DNA-bd_sf"/>
</dbReference>
<dbReference type="GO" id="GO:0003677">
    <property type="term" value="F:DNA binding"/>
    <property type="evidence" value="ECO:0007669"/>
    <property type="project" value="InterPro"/>
</dbReference>
<dbReference type="InterPro" id="IPR013762">
    <property type="entry name" value="Integrase-like_cat_sf"/>
</dbReference>
<dbReference type="AlphaFoldDB" id="A0A2W5ACJ8"/>
<proteinExistence type="inferred from homology"/>
<evidence type="ECO:0000256" key="3">
    <source>
        <dbReference type="ARBA" id="ARBA00023172"/>
    </source>
</evidence>
<dbReference type="Gene3D" id="3.30.160.390">
    <property type="entry name" value="Integrase, DNA-binding domain"/>
    <property type="match status" value="1"/>
</dbReference>
<dbReference type="PANTHER" id="PTHR30629:SF2">
    <property type="entry name" value="PROPHAGE INTEGRASE INTS-RELATED"/>
    <property type="match status" value="1"/>
</dbReference>
<evidence type="ECO:0000313" key="5">
    <source>
        <dbReference type="EMBL" id="RSE21215.1"/>
    </source>
</evidence>
<sequence length="458" mass="53347">MKMSNKKTHITLSFVKGLIKQLSDPYADESLKDSKQYCFDIPSGKQLFFRDLKLIGFAIRATRHSLVYTVEKKMPNGVPCRVTIGDHGIFTPETARQKATEYLLEMSQGINPNDKKEQLRQKASQGRLNYQQIPTLIDAYKHYIEARTELKPNTVAVYDRDMSLYLKDWHHLKITDVTMQMVIVKHAEISKTNKSHANITLKLFSAVYNYHRKRLICNDQPIIKEFSPVAILYRNDLFNKLKPRKTYINSEQQTDWIKAIVDSKWRGQIYANEYGYLNQDFLLTFVLTGLRRSEIEQLVWANVDLKFGTLKIINPKNGNDLLLPLGNILLHIFNQRKKYSNGCKYVFPASNNQTHVKDRRHVRNKISETTGIPFTFHDLRRTFTSIANRCGIGMYTVKALINHSYQEDSDITADYTQIDARDLRDAMNKIENHILSEEVKSRILTRKYVVKKPNRIHI</sequence>
<name>A0A2W5ACJ8_ACIJO</name>
<comment type="similarity">
    <text evidence="1">Belongs to the 'phage' integrase family.</text>
</comment>
<dbReference type="PROSITE" id="PS51898">
    <property type="entry name" value="TYR_RECOMBINASE"/>
    <property type="match status" value="1"/>
</dbReference>
<dbReference type="InterPro" id="IPR025166">
    <property type="entry name" value="Integrase_DNA_bind_dom"/>
</dbReference>
<dbReference type="SUPFAM" id="SSF56349">
    <property type="entry name" value="DNA breaking-rejoining enzymes"/>
    <property type="match status" value="1"/>
</dbReference>
<dbReference type="InterPro" id="IPR050808">
    <property type="entry name" value="Phage_Integrase"/>
</dbReference>
<dbReference type="InterPro" id="IPR011010">
    <property type="entry name" value="DNA_brk_join_enz"/>
</dbReference>
<dbReference type="GO" id="GO:0015074">
    <property type="term" value="P:DNA integration"/>
    <property type="evidence" value="ECO:0007669"/>
    <property type="project" value="UniProtKB-KW"/>
</dbReference>
<dbReference type="EMBL" id="RHXE01000041">
    <property type="protein sequence ID" value="RSE21215.1"/>
    <property type="molecule type" value="Genomic_DNA"/>
</dbReference>
<gene>
    <name evidence="5" type="ORF">EGT73_14225</name>
</gene>
<dbReference type="Pfam" id="PF00589">
    <property type="entry name" value="Phage_integrase"/>
    <property type="match status" value="1"/>
</dbReference>
<dbReference type="Gene3D" id="1.10.443.10">
    <property type="entry name" value="Intergrase catalytic core"/>
    <property type="match status" value="1"/>
</dbReference>
<dbReference type="Proteomes" id="UP000277537">
    <property type="component" value="Unassembled WGS sequence"/>
</dbReference>
<evidence type="ECO:0000259" key="4">
    <source>
        <dbReference type="PROSITE" id="PS51898"/>
    </source>
</evidence>
<evidence type="ECO:0000313" key="6">
    <source>
        <dbReference type="Proteomes" id="UP000277537"/>
    </source>
</evidence>
<organism evidence="5 6">
    <name type="scientific">Acinetobacter johnsonii</name>
    <dbReference type="NCBI Taxonomy" id="40214"/>
    <lineage>
        <taxon>Bacteria</taxon>
        <taxon>Pseudomonadati</taxon>
        <taxon>Pseudomonadota</taxon>
        <taxon>Gammaproteobacteria</taxon>
        <taxon>Moraxellales</taxon>
        <taxon>Moraxellaceae</taxon>
        <taxon>Acinetobacter</taxon>
    </lineage>
</organism>
<accession>A0A2W5ACJ8</accession>
<comment type="caution">
    <text evidence="5">The sequence shown here is derived from an EMBL/GenBank/DDBJ whole genome shotgun (WGS) entry which is preliminary data.</text>
</comment>
<dbReference type="PANTHER" id="PTHR30629">
    <property type="entry name" value="PROPHAGE INTEGRASE"/>
    <property type="match status" value="1"/>
</dbReference>
<dbReference type="Pfam" id="PF13356">
    <property type="entry name" value="Arm-DNA-bind_3"/>
    <property type="match status" value="1"/>
</dbReference>
<dbReference type="GO" id="GO:0006310">
    <property type="term" value="P:DNA recombination"/>
    <property type="evidence" value="ECO:0007669"/>
    <property type="project" value="UniProtKB-KW"/>
</dbReference>
<dbReference type="InterPro" id="IPR002104">
    <property type="entry name" value="Integrase_catalytic"/>
</dbReference>
<evidence type="ECO:0000256" key="1">
    <source>
        <dbReference type="ARBA" id="ARBA00008857"/>
    </source>
</evidence>
<keyword evidence="3" id="KW-0233">DNA recombination</keyword>
<evidence type="ECO:0000256" key="2">
    <source>
        <dbReference type="ARBA" id="ARBA00022908"/>
    </source>
</evidence>
<keyword evidence="2" id="KW-0229">DNA integration</keyword>
<reference evidence="5 6" key="1">
    <citation type="submission" date="2018-10" db="EMBL/GenBank/DDBJ databases">
        <title>Transmission dynamics of multidrug resistant bacteria on intensive care unit surfaces.</title>
        <authorList>
            <person name="D'Souza A.W."/>
            <person name="Potter R.F."/>
            <person name="Wallace M."/>
            <person name="Shupe A."/>
            <person name="Patel S."/>
            <person name="Sun S."/>
            <person name="Gul D."/>
            <person name="Kwon J.H."/>
            <person name="Andleeb S."/>
            <person name="Burnham C.-A.D."/>
            <person name="Dantas G."/>
        </authorList>
    </citation>
    <scope>NUCLEOTIDE SEQUENCE [LARGE SCALE GENOMIC DNA]</scope>
    <source>
        <strain evidence="5 6">AJ_385</strain>
    </source>
</reference>
<feature type="domain" description="Tyr recombinase" evidence="4">
    <location>
        <begin position="243"/>
        <end position="428"/>
    </location>
</feature>
<protein>
    <submittedName>
        <fullName evidence="5">DUF4102 domain-containing protein</fullName>
    </submittedName>
</protein>